<dbReference type="Pfam" id="PF00589">
    <property type="entry name" value="Phage_integrase"/>
    <property type="match status" value="1"/>
</dbReference>
<organism evidence="4 5">
    <name type="scientific">Brevundimonas intermedia</name>
    <dbReference type="NCBI Taxonomy" id="74315"/>
    <lineage>
        <taxon>Bacteria</taxon>
        <taxon>Pseudomonadati</taxon>
        <taxon>Pseudomonadota</taxon>
        <taxon>Alphaproteobacteria</taxon>
        <taxon>Caulobacterales</taxon>
        <taxon>Caulobacteraceae</taxon>
        <taxon>Brevundimonas</taxon>
    </lineage>
</organism>
<feature type="domain" description="Tyr recombinase" evidence="3">
    <location>
        <begin position="177"/>
        <end position="360"/>
    </location>
</feature>
<dbReference type="RefSeq" id="WP_271165715.1">
    <property type="nucleotide sequence ID" value="NZ_BSFD01000009.1"/>
</dbReference>
<dbReference type="InterPro" id="IPR002104">
    <property type="entry name" value="Integrase_catalytic"/>
</dbReference>
<dbReference type="EMBL" id="BSFD01000009">
    <property type="protein sequence ID" value="GLK49519.1"/>
    <property type="molecule type" value="Genomic_DNA"/>
</dbReference>
<reference evidence="4" key="2">
    <citation type="submission" date="2023-01" db="EMBL/GenBank/DDBJ databases">
        <authorList>
            <person name="Sun Q."/>
            <person name="Evtushenko L."/>
        </authorList>
    </citation>
    <scope>NUCLEOTIDE SEQUENCE</scope>
    <source>
        <strain evidence="4">VKM B-1499</strain>
    </source>
</reference>
<comment type="caution">
    <text evidence="4">The sequence shown here is derived from an EMBL/GenBank/DDBJ whole genome shotgun (WGS) entry which is preliminary data.</text>
</comment>
<protein>
    <submittedName>
        <fullName evidence="4">Integrase</fullName>
    </submittedName>
</protein>
<dbReference type="SUPFAM" id="SSF56349">
    <property type="entry name" value="DNA breaking-rejoining enzymes"/>
    <property type="match status" value="1"/>
</dbReference>
<name>A0ABQ5T9P0_9CAUL</name>
<proteinExistence type="predicted"/>
<reference evidence="4" key="1">
    <citation type="journal article" date="2014" name="Int. J. Syst. Evol. Microbiol.">
        <title>Complete genome of a new Firmicutes species belonging to the dominant human colonic microbiota ('Ruminococcus bicirculans') reveals two chromosomes and a selective capacity to utilize plant glucans.</title>
        <authorList>
            <consortium name="NISC Comparative Sequencing Program"/>
            <person name="Wegmann U."/>
            <person name="Louis P."/>
            <person name="Goesmann A."/>
            <person name="Henrissat B."/>
            <person name="Duncan S.H."/>
            <person name="Flint H.J."/>
        </authorList>
    </citation>
    <scope>NUCLEOTIDE SEQUENCE</scope>
    <source>
        <strain evidence="4">VKM B-1499</strain>
    </source>
</reference>
<gene>
    <name evidence="4" type="ORF">GCM10017620_24920</name>
</gene>
<keyword evidence="1" id="KW-0233">DNA recombination</keyword>
<evidence type="ECO:0000313" key="4">
    <source>
        <dbReference type="EMBL" id="GLK49519.1"/>
    </source>
</evidence>
<evidence type="ECO:0000256" key="2">
    <source>
        <dbReference type="SAM" id="MobiDB-lite"/>
    </source>
</evidence>
<dbReference type="PROSITE" id="PS51898">
    <property type="entry name" value="TYR_RECOMBINASE"/>
    <property type="match status" value="1"/>
</dbReference>
<dbReference type="InterPro" id="IPR013762">
    <property type="entry name" value="Integrase-like_cat_sf"/>
</dbReference>
<dbReference type="Gene3D" id="1.10.443.10">
    <property type="entry name" value="Intergrase catalytic core"/>
    <property type="match status" value="1"/>
</dbReference>
<evidence type="ECO:0000313" key="5">
    <source>
        <dbReference type="Proteomes" id="UP001143509"/>
    </source>
</evidence>
<dbReference type="Proteomes" id="UP001143509">
    <property type="component" value="Unassembled WGS sequence"/>
</dbReference>
<sequence>MTVYLPKTSRFWAYDFQYKGRRFHGSTGVEGKRAAEAVERRIRLQAATGALDDGADMTLDQAAGRWWTEVGQHRASAYQLEHRLAIAVRLVGPNTPIREITTKVIARAIERRRGETTTRRKDKPGSPAKRWPLSNATVNADVMRPLRRVLNRAREVWEVQGLPVIDYKALVLKEKETEIRLYSAEQQTAWSDQCDPTARFVLRLLLTYGLRYSETFLPPEAFIPDAPGGAVLAINKRKRGALYLPLRADDAREIAARAGRAKAAGLPSILFETAGRDGDGSDRLVEVSKTGLAVRLRSAAKRAGLTQPRIIHGTRHHVGTTTLAETGDLRLTQKLLGHADIKSTLIYSHALDGGLRAQLESRNSPGAPEPDAVFSPPKQRRARTEK</sequence>
<dbReference type="InterPro" id="IPR011010">
    <property type="entry name" value="DNA_brk_join_enz"/>
</dbReference>
<keyword evidence="5" id="KW-1185">Reference proteome</keyword>
<feature type="region of interest" description="Disordered" evidence="2">
    <location>
        <begin position="359"/>
        <end position="386"/>
    </location>
</feature>
<accession>A0ABQ5T9P0</accession>
<evidence type="ECO:0000259" key="3">
    <source>
        <dbReference type="PROSITE" id="PS51898"/>
    </source>
</evidence>
<feature type="region of interest" description="Disordered" evidence="2">
    <location>
        <begin position="111"/>
        <end position="132"/>
    </location>
</feature>
<evidence type="ECO:0000256" key="1">
    <source>
        <dbReference type="ARBA" id="ARBA00023172"/>
    </source>
</evidence>